<evidence type="ECO:0000313" key="2">
    <source>
        <dbReference type="Proteomes" id="UP001157502"/>
    </source>
</evidence>
<accession>A0ACC2GSH0</accession>
<keyword evidence="2" id="KW-1185">Reference proteome</keyword>
<proteinExistence type="predicted"/>
<dbReference type="EMBL" id="CM055736">
    <property type="protein sequence ID" value="KAJ8006611.1"/>
    <property type="molecule type" value="Genomic_DNA"/>
</dbReference>
<organism evidence="1 2">
    <name type="scientific">Dallia pectoralis</name>
    <name type="common">Alaska blackfish</name>
    <dbReference type="NCBI Taxonomy" id="75939"/>
    <lineage>
        <taxon>Eukaryota</taxon>
        <taxon>Metazoa</taxon>
        <taxon>Chordata</taxon>
        <taxon>Craniata</taxon>
        <taxon>Vertebrata</taxon>
        <taxon>Euteleostomi</taxon>
        <taxon>Actinopterygii</taxon>
        <taxon>Neopterygii</taxon>
        <taxon>Teleostei</taxon>
        <taxon>Protacanthopterygii</taxon>
        <taxon>Esociformes</taxon>
        <taxon>Umbridae</taxon>
        <taxon>Dallia</taxon>
    </lineage>
</organism>
<comment type="caution">
    <text evidence="1">The sequence shown here is derived from an EMBL/GenBank/DDBJ whole genome shotgun (WGS) entry which is preliminary data.</text>
</comment>
<sequence>MARTKMFPSIVQRNRSLVKTKSTKKKQENPWRFDARRLGAGQWHPGALLEHPSPNPPARRPGLKCSPPYPRELHVLRKGPRSPKAGERVNAETENADLHRYINLGAYFDEPLHPRGDVMKTRCWTMAS</sequence>
<name>A0ACC2GSH0_DALPE</name>
<gene>
    <name evidence="1" type="ORF">DPEC_G00109040</name>
</gene>
<evidence type="ECO:0000313" key="1">
    <source>
        <dbReference type="EMBL" id="KAJ8006611.1"/>
    </source>
</evidence>
<dbReference type="Proteomes" id="UP001157502">
    <property type="component" value="Chromosome 9"/>
</dbReference>
<reference evidence="1" key="1">
    <citation type="submission" date="2021-05" db="EMBL/GenBank/DDBJ databases">
        <authorList>
            <person name="Pan Q."/>
            <person name="Jouanno E."/>
            <person name="Zahm M."/>
            <person name="Klopp C."/>
            <person name="Cabau C."/>
            <person name="Louis A."/>
            <person name="Berthelot C."/>
            <person name="Parey E."/>
            <person name="Roest Crollius H."/>
            <person name="Montfort J."/>
            <person name="Robinson-Rechavi M."/>
            <person name="Bouchez O."/>
            <person name="Lampietro C."/>
            <person name="Lopez Roques C."/>
            <person name="Donnadieu C."/>
            <person name="Postlethwait J."/>
            <person name="Bobe J."/>
            <person name="Dillon D."/>
            <person name="Chandos A."/>
            <person name="von Hippel F."/>
            <person name="Guiguen Y."/>
        </authorList>
    </citation>
    <scope>NUCLEOTIDE SEQUENCE</scope>
    <source>
        <strain evidence="1">YG-Jan2019</strain>
    </source>
</reference>
<protein>
    <submittedName>
        <fullName evidence="1">Uncharacterized protein</fullName>
    </submittedName>
</protein>